<evidence type="ECO:0000256" key="1">
    <source>
        <dbReference type="SAM" id="MobiDB-lite"/>
    </source>
</evidence>
<name>A0AAD2CFX6_9STRA</name>
<dbReference type="AlphaFoldDB" id="A0AAD2CFX6"/>
<dbReference type="EMBL" id="CAKOGP040000269">
    <property type="protein sequence ID" value="CAJ1933416.1"/>
    <property type="molecule type" value="Genomic_DNA"/>
</dbReference>
<dbReference type="Proteomes" id="UP001295423">
    <property type="component" value="Unassembled WGS sequence"/>
</dbReference>
<sequence>MTHSELSEEDHDTENDLGSEAAGVVRGFTRSLGRGAARPMIGRLPRQVIRRRLPVKQVARVSDRLSTGYDWWSTAVESQQSSSQRWKQIRAFAGNLVKNTFLGLAVFESYGYVVSQLAPPPSAEVMHRSTYGSSDQTKLDQDYDDDDSEDLLTILPDEPDEFSRASLVSHWTAGAVAGSVHGVATSIFEGPTALTRNIWIQQAAYHTLHHTVAHSVLFGSYEFLKRSILHEFHHGDDIESEGSKPSHLGSSYLAGFALAGGLAGQLQHLISHYTESMTFESGITSTKIAHRLVLARVPAVRPLMMAFPPSAIGFIAFEYGKKLTS</sequence>
<evidence type="ECO:0000313" key="2">
    <source>
        <dbReference type="EMBL" id="CAJ1933416.1"/>
    </source>
</evidence>
<gene>
    <name evidence="2" type="ORF">CYCCA115_LOCUS3298</name>
</gene>
<evidence type="ECO:0000313" key="3">
    <source>
        <dbReference type="Proteomes" id="UP001295423"/>
    </source>
</evidence>
<reference evidence="2" key="1">
    <citation type="submission" date="2023-08" db="EMBL/GenBank/DDBJ databases">
        <authorList>
            <person name="Audoor S."/>
            <person name="Bilcke G."/>
        </authorList>
    </citation>
    <scope>NUCLEOTIDE SEQUENCE</scope>
</reference>
<comment type="caution">
    <text evidence="2">The sequence shown here is derived from an EMBL/GenBank/DDBJ whole genome shotgun (WGS) entry which is preliminary data.</text>
</comment>
<accession>A0AAD2CFX6</accession>
<organism evidence="2 3">
    <name type="scientific">Cylindrotheca closterium</name>
    <dbReference type="NCBI Taxonomy" id="2856"/>
    <lineage>
        <taxon>Eukaryota</taxon>
        <taxon>Sar</taxon>
        <taxon>Stramenopiles</taxon>
        <taxon>Ochrophyta</taxon>
        <taxon>Bacillariophyta</taxon>
        <taxon>Bacillariophyceae</taxon>
        <taxon>Bacillariophycidae</taxon>
        <taxon>Bacillariales</taxon>
        <taxon>Bacillariaceae</taxon>
        <taxon>Cylindrotheca</taxon>
    </lineage>
</organism>
<keyword evidence="3" id="KW-1185">Reference proteome</keyword>
<proteinExistence type="predicted"/>
<feature type="region of interest" description="Disordered" evidence="1">
    <location>
        <begin position="124"/>
        <end position="143"/>
    </location>
</feature>
<protein>
    <submittedName>
        <fullName evidence="2">Uncharacterized protein</fullName>
    </submittedName>
</protein>